<protein>
    <submittedName>
        <fullName evidence="2">Transporter</fullName>
    </submittedName>
</protein>
<evidence type="ECO:0000313" key="3">
    <source>
        <dbReference type="Proteomes" id="UP000323161"/>
    </source>
</evidence>
<gene>
    <name evidence="2" type="ORF">FWJ25_09505</name>
</gene>
<feature type="chain" id="PRO_5023036891" evidence="1">
    <location>
        <begin position="22"/>
        <end position="265"/>
    </location>
</feature>
<proteinExistence type="predicted"/>
<dbReference type="Proteomes" id="UP000323161">
    <property type="component" value="Unassembled WGS sequence"/>
</dbReference>
<evidence type="ECO:0000313" key="2">
    <source>
        <dbReference type="EMBL" id="KAA1174452.1"/>
    </source>
</evidence>
<reference evidence="2 3" key="1">
    <citation type="submission" date="2019-08" db="EMBL/GenBank/DDBJ databases">
        <title>Marinobacter ZYF650 sp. nov., a marine bacterium isolated from seawater of the Mariana trench.</title>
        <authorList>
            <person name="Ahmad W."/>
        </authorList>
    </citation>
    <scope>NUCLEOTIDE SEQUENCE [LARGE SCALE GENOMIC DNA]</scope>
    <source>
        <strain evidence="2 3">ZYF650</strain>
    </source>
</reference>
<dbReference type="EMBL" id="VTUU01000003">
    <property type="protein sequence ID" value="KAA1174452.1"/>
    <property type="molecule type" value="Genomic_DNA"/>
</dbReference>
<keyword evidence="3" id="KW-1185">Reference proteome</keyword>
<comment type="caution">
    <text evidence="2">The sequence shown here is derived from an EMBL/GenBank/DDBJ whole genome shotgun (WGS) entry which is preliminary data.</text>
</comment>
<keyword evidence="1" id="KW-0732">Signal</keyword>
<sequence length="265" mass="28262">MIHRAKALLYLVAVLPAVALAQSSSDLAKQLANPVASLISVPFQTNFDYNIGPADDGERVTVNVQPVIPISLNEDWNLISRTILPIIDQQDIAPGAGSQSGLGDTVQSLFLSPVEPTASGWIWGAGPVFLLPTGTDDLLTADKWGAGPTGVALKQIGPWTVGGLANHIWSFAGESNRQDVSQSFVQPFMTYTTPEALSFTLTADSTYDWKGNNWTIPVGFFVGKVFTAGGQTIQIQGGPRYYAESPESGPEGLGARVNFVLLFPK</sequence>
<dbReference type="AlphaFoldDB" id="A0A5B0VII3"/>
<organism evidence="2 3">
    <name type="scientific">Marinobacter salinexigens</name>
    <dbReference type="NCBI Taxonomy" id="2919747"/>
    <lineage>
        <taxon>Bacteria</taxon>
        <taxon>Pseudomonadati</taxon>
        <taxon>Pseudomonadota</taxon>
        <taxon>Gammaproteobacteria</taxon>
        <taxon>Pseudomonadales</taxon>
        <taxon>Marinobacteraceae</taxon>
        <taxon>Marinobacter</taxon>
    </lineage>
</organism>
<accession>A0A5B0VII3</accession>
<feature type="signal peptide" evidence="1">
    <location>
        <begin position="1"/>
        <end position="21"/>
    </location>
</feature>
<dbReference type="RefSeq" id="WP_149600017.1">
    <property type="nucleotide sequence ID" value="NZ_VTUU01000003.1"/>
</dbReference>
<evidence type="ECO:0000256" key="1">
    <source>
        <dbReference type="SAM" id="SignalP"/>
    </source>
</evidence>
<name>A0A5B0VII3_9GAMM</name>